<evidence type="ECO:0000313" key="2">
    <source>
        <dbReference type="EMBL" id="MDF3842951.1"/>
    </source>
</evidence>
<keyword evidence="1" id="KW-0732">Signal</keyword>
<protein>
    <submittedName>
        <fullName evidence="2">Uncharacterized protein</fullName>
    </submittedName>
</protein>
<comment type="caution">
    <text evidence="2">The sequence shown here is derived from an EMBL/GenBank/DDBJ whole genome shotgun (WGS) entry which is preliminary data.</text>
</comment>
<evidence type="ECO:0000256" key="1">
    <source>
        <dbReference type="SAM" id="SignalP"/>
    </source>
</evidence>
<gene>
    <name evidence="2" type="ORF">P3W55_14665</name>
</gene>
<dbReference type="Proteomes" id="UP001220662">
    <property type="component" value="Unassembled WGS sequence"/>
</dbReference>
<evidence type="ECO:0000313" key="3">
    <source>
        <dbReference type="Proteomes" id="UP001220662"/>
    </source>
</evidence>
<feature type="chain" id="PRO_5043868509" evidence="1">
    <location>
        <begin position="28"/>
        <end position="257"/>
    </location>
</feature>
<reference evidence="2" key="1">
    <citation type="submission" date="2023-03" db="EMBL/GenBank/DDBJ databases">
        <title>Draft assemblies of triclosan tolerant bacteria isolated from returned activated sludge.</title>
        <authorList>
            <person name="Van Hamelsveld S."/>
        </authorList>
    </citation>
    <scope>NUCLEOTIDE SEQUENCE</scope>
    <source>
        <strain evidence="2">GW210015_S63</strain>
    </source>
</reference>
<proteinExistence type="predicted"/>
<dbReference type="AlphaFoldDB" id="A0AAW6P9E7"/>
<dbReference type="RefSeq" id="WP_276214806.1">
    <property type="nucleotide sequence ID" value="NZ_JARJLR010000246.1"/>
</dbReference>
<organism evidence="2 3">
    <name type="scientific">Pseudomonas citronellolis</name>
    <dbReference type="NCBI Taxonomy" id="53408"/>
    <lineage>
        <taxon>Bacteria</taxon>
        <taxon>Pseudomonadati</taxon>
        <taxon>Pseudomonadota</taxon>
        <taxon>Gammaproteobacteria</taxon>
        <taxon>Pseudomonadales</taxon>
        <taxon>Pseudomonadaceae</taxon>
        <taxon>Pseudomonas</taxon>
    </lineage>
</organism>
<accession>A0AAW6P9E7</accession>
<name>A0AAW6P9E7_9PSED</name>
<sequence length="257" mass="28407">MQSKNLFGLRRLVVCGCLLIGAQAVQAGLSPVDRNAEVQQIRSLSYSVVVNALLYYNQNGSPYEQDNARVGKQSLERLLELTGRDFPGPVHSCAEQLAQAVQELRHLPQSAAEVRSVSVPYSPWLPHVVELQARLDGLLSQRPDTANQASSMRAVSHDIERLLLSYEIASFANLGADIWILDDRTMAQLDASIVERLTGLSSQYPDLVSVQRDYQFVRRDLLNPTGHWTPTGVNRYLARAVSALNSRAESLNRPSGA</sequence>
<feature type="signal peptide" evidence="1">
    <location>
        <begin position="1"/>
        <end position="27"/>
    </location>
</feature>
<dbReference type="EMBL" id="JARJLR010000246">
    <property type="protein sequence ID" value="MDF3842951.1"/>
    <property type="molecule type" value="Genomic_DNA"/>
</dbReference>